<sequence>MLRSLTRMPADMSSDSRRQLLNAVTDLFLLDQEPSDLAKEHYGEIAMHSLSNLESDARKGYAEQVAAVPTLPHKVAVTLAGDTNADVARLVLTLSPVLTDTDLAAIAVSQSQQHLVAIAERARLSEGLTDILVERGDRTVLHTVSANEGAQFSDTGFERLLERGGDDSDIATALSQRSDLASNRAQRVLRIVEQLSESSDSSAQPNKAQLVVRHARQQRFEVRLLIADLVAKVREVDDVLLMLADEDRAYHLAQVLAQISDIGTEQALRVLMQRDASGIAVLCRSLGVGEEAFRAILNLRARRLYFSSQDIDDDVLDYGKLDPATADRTLRFLKLKTKIG</sequence>
<accession>A0A1H6CG21</accession>
<evidence type="ECO:0000313" key="2">
    <source>
        <dbReference type="Proteomes" id="UP000236743"/>
    </source>
</evidence>
<reference evidence="1 2" key="1">
    <citation type="submission" date="2016-10" db="EMBL/GenBank/DDBJ databases">
        <authorList>
            <person name="de Groot N.N."/>
        </authorList>
    </citation>
    <scope>NUCLEOTIDE SEQUENCE [LARGE SCALE GENOMIC DNA]</scope>
    <source>
        <strain evidence="1 2">DSM 26656</strain>
    </source>
</reference>
<evidence type="ECO:0008006" key="3">
    <source>
        <dbReference type="Google" id="ProtNLM"/>
    </source>
</evidence>
<gene>
    <name evidence="1" type="ORF">SAMN04488115_11056</name>
</gene>
<evidence type="ECO:0000313" key="1">
    <source>
        <dbReference type="EMBL" id="SEG71737.1"/>
    </source>
</evidence>
<dbReference type="Pfam" id="PF10098">
    <property type="entry name" value="DUF2336"/>
    <property type="match status" value="1"/>
</dbReference>
<protein>
    <recommendedName>
        <fullName evidence="3">DUF2336 domain-containing protein</fullName>
    </recommendedName>
</protein>
<name>A0A1H6CG21_9HYPH</name>
<dbReference type="EMBL" id="FNUY01000010">
    <property type="protein sequence ID" value="SEG71737.1"/>
    <property type="molecule type" value="Genomic_DNA"/>
</dbReference>
<dbReference type="Proteomes" id="UP000236743">
    <property type="component" value="Unassembled WGS sequence"/>
</dbReference>
<dbReference type="AlphaFoldDB" id="A0A1H6CG21"/>
<keyword evidence="2" id="KW-1185">Reference proteome</keyword>
<dbReference type="RefSeq" id="WP_103874525.1">
    <property type="nucleotide sequence ID" value="NZ_FNUY01000010.1"/>
</dbReference>
<dbReference type="InterPro" id="IPR019285">
    <property type="entry name" value="DUF2336"/>
</dbReference>
<organism evidence="1 2">
    <name type="scientific">Bosea lathyri</name>
    <dbReference type="NCBI Taxonomy" id="1036778"/>
    <lineage>
        <taxon>Bacteria</taxon>
        <taxon>Pseudomonadati</taxon>
        <taxon>Pseudomonadota</taxon>
        <taxon>Alphaproteobacteria</taxon>
        <taxon>Hyphomicrobiales</taxon>
        <taxon>Boseaceae</taxon>
        <taxon>Bosea</taxon>
    </lineage>
</organism>
<proteinExistence type="predicted"/>
<dbReference type="OrthoDB" id="7888976at2"/>